<organism evidence="2 3">
    <name type="scientific">Deinococcus taklimakanensis</name>
    <dbReference type="NCBI Taxonomy" id="536443"/>
    <lineage>
        <taxon>Bacteria</taxon>
        <taxon>Thermotogati</taxon>
        <taxon>Deinococcota</taxon>
        <taxon>Deinococci</taxon>
        <taxon>Deinococcales</taxon>
        <taxon>Deinococcaceae</taxon>
        <taxon>Deinococcus</taxon>
    </lineage>
</organism>
<feature type="signal peptide" evidence="1">
    <location>
        <begin position="1"/>
        <end position="24"/>
    </location>
</feature>
<dbReference type="Gene3D" id="2.60.40.10">
    <property type="entry name" value="Immunoglobulins"/>
    <property type="match status" value="1"/>
</dbReference>
<dbReference type="Proteomes" id="UP001597475">
    <property type="component" value="Unassembled WGS sequence"/>
</dbReference>
<keyword evidence="3" id="KW-1185">Reference proteome</keyword>
<accession>A0ABW5P2C7</accession>
<proteinExistence type="predicted"/>
<protein>
    <submittedName>
        <fullName evidence="2">DUF11 domain-containing protein</fullName>
    </submittedName>
</protein>
<comment type="caution">
    <text evidence="2">The sequence shown here is derived from an EMBL/GenBank/DDBJ whole genome shotgun (WGS) entry which is preliminary data.</text>
</comment>
<evidence type="ECO:0000256" key="1">
    <source>
        <dbReference type="SAM" id="SignalP"/>
    </source>
</evidence>
<reference evidence="3" key="1">
    <citation type="journal article" date="2019" name="Int. J. Syst. Evol. Microbiol.">
        <title>The Global Catalogue of Microorganisms (GCM) 10K type strain sequencing project: providing services to taxonomists for standard genome sequencing and annotation.</title>
        <authorList>
            <consortium name="The Broad Institute Genomics Platform"/>
            <consortium name="The Broad Institute Genome Sequencing Center for Infectious Disease"/>
            <person name="Wu L."/>
            <person name="Ma J."/>
        </authorList>
    </citation>
    <scope>NUCLEOTIDE SEQUENCE [LARGE SCALE GENOMIC DNA]</scope>
    <source>
        <strain evidence="3">KCTC 33842</strain>
    </source>
</reference>
<name>A0ABW5P2C7_9DEIO</name>
<keyword evidence="1" id="KW-0732">Signal</keyword>
<evidence type="ECO:0000313" key="2">
    <source>
        <dbReference type="EMBL" id="MFD2609315.1"/>
    </source>
</evidence>
<dbReference type="RefSeq" id="WP_386844595.1">
    <property type="nucleotide sequence ID" value="NZ_JBHUMK010000034.1"/>
</dbReference>
<dbReference type="EMBL" id="JBHUMK010000034">
    <property type="protein sequence ID" value="MFD2609315.1"/>
    <property type="molecule type" value="Genomic_DNA"/>
</dbReference>
<gene>
    <name evidence="2" type="ORF">ACFSR9_07695</name>
</gene>
<feature type="chain" id="PRO_5045851804" evidence="1">
    <location>
        <begin position="25"/>
        <end position="1577"/>
    </location>
</feature>
<evidence type="ECO:0000313" key="3">
    <source>
        <dbReference type="Proteomes" id="UP001597475"/>
    </source>
</evidence>
<sequence>MKAYFKGVTAGLTALLAVSSGAAAQEISTSLPLTSIGERVNWTVGDQNLNLDVPVENRVRLELYSPGVDPTDYRSATYYGDEQYGAGQQVSTTFTLIDAAGKVVLTRTFQAGAHHWATLIDQVLPAGRYQLRAVTTGNGKNTFAVRLAGVSAGVSAEQLNVNVHAQAWTPALTVTTDGAGYALTMYDGDGPTELEARVRDAQGRTYPVPTGSNLKENVLPLPPQAGTYTIELRQPPGAKQYSNSVGFRLSRDAQSRAIDLVRVDQTGRLKVNAQLVLPGSIALTDLNVTVGDQAVHVNGSVQLTVTPGEYAVNAPTIPGTDVTVTPPQATVPRNGAANVQVQVRPQVALSLQASKPQVCMGDTVTFTARATTAYAGDLPLDLSLLADQLQIGGGLTNLKGTLSAGRPGELKITGTPTRPGLLSVTAKLAPWNQERTAQVQVLASPTSLQLTRDALPDSPVGETVTVTLRVQNTAGQAAAFTLSDRVPPQLQALDPVEFSGTLAAGETRELTYRARVAQPGTADLLATLNSEGCQVPQVVGGQFTVSETAPEVAPAPDVQRSSQVSLPFDAPPAQSLVIAHRVPDGATYVPGSSRLNGQPVSDPNVGPSGTLYWTVPGNTKADQHGNLTYALSHEGALGALGTPGLVANLRGERTEIVQGAVDLKDLGAARAATVTDTRTENGGNVKLPLDQALVRVRDRIGVTVEAPAEERHTLTVNGQAVSEDLIGQTTDDGIRGVRRLTFVGVPLKIGANVIRYGADSITVYRVGPTATVEMTPVSLIADGSTPIRVKLRALDQEGKLADPGTLTIRTNLEVRNADTNPSQAGHQIALVGGEGVLEIAPQSAPTVLNLEVLLGDKVNPYTFNVTPDDNRVGVGVLSATVGLNSEFSVQDNVTWQGRASYEGPLGGGKLYVAADKDGLPTNRDTLKRYSVTGDASTESVPLQGLDPVAFTYDHPDFRVQYRQTALPIEVLPVGEQLTALTGYSKSNPQVSGFVAAVPRDRISEERVTPEGTRLVRLSRGNIVLGSETLELVTLEAGSGKQLTRVTLVRNVDYQLDPNTGIVTLARALDRLDAQLNEQVIFASYRIGSGLDNRELAYGAQVQYKAANYSVGVAAVSLDQRVTFGVRARYDDGTTRADGLLAYSGGTQLSADASTKLGDDTITARIRYQDEGYAGLAPFGVGLTAGATYDARIGQNLRALVDGEYHASPTTSGGSVTARAEAKLSVFSVGAGLKAGFGDVAGLSAIGSVGYHQAPLDVDLVHAHPLSGAQAPETTITTRYRVNNQVSLGFTDKLTWGVGHAAALTLDSLIGNVNYAVAYELPNASGQGNRARFGVTTTLPLSDRLSAGLRGSAAYSLTTGTGEVGAGMDLNYKTDTVTATIGTDATYNDRGFGVVVRTGITGQVTPQLSLTADALAEFGAGKNGQRAALGYAYRGQTFNSLGSVRYTSGTLSGGKPELSSNLSAEYRQPGWALRGYADTRTLLNDRSSFTAQAGLSGTAYLTDRIGVGAWGHVIAQPATGTTEYGYGLEGSFRALPGTWLTLGYNPHGFSGIGTAYTRQGAYLRLDMTLDETLGGQKN</sequence>
<dbReference type="InterPro" id="IPR013783">
    <property type="entry name" value="Ig-like_fold"/>
</dbReference>